<feature type="transmembrane region" description="Helical" evidence="1">
    <location>
        <begin position="60"/>
        <end position="80"/>
    </location>
</feature>
<evidence type="ECO:0000313" key="3">
    <source>
        <dbReference type="Proteomes" id="UP001595912"/>
    </source>
</evidence>
<evidence type="ECO:0008006" key="4">
    <source>
        <dbReference type="Google" id="ProtNLM"/>
    </source>
</evidence>
<feature type="transmembrane region" description="Helical" evidence="1">
    <location>
        <begin position="119"/>
        <end position="136"/>
    </location>
</feature>
<keyword evidence="1" id="KW-0472">Membrane</keyword>
<proteinExistence type="predicted"/>
<dbReference type="EMBL" id="JBHSIU010000019">
    <property type="protein sequence ID" value="MFC5000043.1"/>
    <property type="molecule type" value="Genomic_DNA"/>
</dbReference>
<evidence type="ECO:0000256" key="1">
    <source>
        <dbReference type="SAM" id="Phobius"/>
    </source>
</evidence>
<gene>
    <name evidence="2" type="ORF">ACFPIJ_19665</name>
</gene>
<feature type="transmembrane region" description="Helical" evidence="1">
    <location>
        <begin position="18"/>
        <end position="40"/>
    </location>
</feature>
<organism evidence="2 3">
    <name type="scientific">Dactylosporangium cerinum</name>
    <dbReference type="NCBI Taxonomy" id="1434730"/>
    <lineage>
        <taxon>Bacteria</taxon>
        <taxon>Bacillati</taxon>
        <taxon>Actinomycetota</taxon>
        <taxon>Actinomycetes</taxon>
        <taxon>Micromonosporales</taxon>
        <taxon>Micromonosporaceae</taxon>
        <taxon>Dactylosporangium</taxon>
    </lineage>
</organism>
<reference evidence="3" key="1">
    <citation type="journal article" date="2019" name="Int. J. Syst. Evol. Microbiol.">
        <title>The Global Catalogue of Microorganisms (GCM) 10K type strain sequencing project: providing services to taxonomists for standard genome sequencing and annotation.</title>
        <authorList>
            <consortium name="The Broad Institute Genomics Platform"/>
            <consortium name="The Broad Institute Genome Sequencing Center for Infectious Disease"/>
            <person name="Wu L."/>
            <person name="Ma J."/>
        </authorList>
    </citation>
    <scope>NUCLEOTIDE SEQUENCE [LARGE SCALE GENOMIC DNA]</scope>
    <source>
        <strain evidence="3">CGMCC 4.7152</strain>
    </source>
</reference>
<dbReference type="Proteomes" id="UP001595912">
    <property type="component" value="Unassembled WGS sequence"/>
</dbReference>
<keyword evidence="3" id="KW-1185">Reference proteome</keyword>
<sequence>MADVPAGGRRYVPMQVRVAVTGFNAIGGVMLTLALTALGVLLSGMQVDPVNQGGTGYLDFVLFFNAVLFLFPLAVVLVFLGTRVKRGEHWAWLASLVFWAFVGTMAPLLTWLLPAPLPFAVVPVCCAAGLVGLLLTPQARVHCADVDD</sequence>
<protein>
    <recommendedName>
        <fullName evidence="4">Integral membrane protein</fullName>
    </recommendedName>
</protein>
<keyword evidence="1" id="KW-1133">Transmembrane helix</keyword>
<dbReference type="RefSeq" id="WP_380116598.1">
    <property type="nucleotide sequence ID" value="NZ_JBHSIU010000019.1"/>
</dbReference>
<keyword evidence="1" id="KW-0812">Transmembrane</keyword>
<name>A0ABV9VUM6_9ACTN</name>
<evidence type="ECO:0000313" key="2">
    <source>
        <dbReference type="EMBL" id="MFC5000043.1"/>
    </source>
</evidence>
<feature type="transmembrane region" description="Helical" evidence="1">
    <location>
        <begin position="92"/>
        <end position="113"/>
    </location>
</feature>
<comment type="caution">
    <text evidence="2">The sequence shown here is derived from an EMBL/GenBank/DDBJ whole genome shotgun (WGS) entry which is preliminary data.</text>
</comment>
<accession>A0ABV9VUM6</accession>